<keyword evidence="4 11" id="KW-0547">Nucleotide-binding</keyword>
<dbReference type="InterPro" id="IPR035992">
    <property type="entry name" value="Ricin_B-like_lectins"/>
</dbReference>
<keyword evidence="5" id="KW-0378">Hydrolase</keyword>
<feature type="binding site" evidence="11">
    <location>
        <begin position="152"/>
        <end position="153"/>
    </location>
    <ligand>
        <name>GTP</name>
        <dbReference type="ChEBI" id="CHEBI:37565"/>
    </ligand>
</feature>
<dbReference type="AlphaFoldDB" id="A0AAV5AV77"/>
<dbReference type="GO" id="GO:0005834">
    <property type="term" value="C:heterotrimeric G-protein complex"/>
    <property type="evidence" value="ECO:0007669"/>
    <property type="project" value="TreeGrafter"/>
</dbReference>
<evidence type="ECO:0000256" key="4">
    <source>
        <dbReference type="ARBA" id="ARBA00022741"/>
    </source>
</evidence>
<dbReference type="GO" id="GO:0046872">
    <property type="term" value="F:metal ion binding"/>
    <property type="evidence" value="ECO:0007669"/>
    <property type="project" value="UniProtKB-KW"/>
</dbReference>
<keyword evidence="7 11" id="KW-0342">GTP-binding</keyword>
<dbReference type="GO" id="GO:0000750">
    <property type="term" value="P:pheromone-dependent signal transduction involved in conjugation with cellular fusion"/>
    <property type="evidence" value="ECO:0007669"/>
    <property type="project" value="TreeGrafter"/>
</dbReference>
<comment type="caution">
    <text evidence="14">The sequence shown here is derived from an EMBL/GenBank/DDBJ whole genome shotgun (WGS) entry which is preliminary data.</text>
</comment>
<feature type="domain" description="Ricin B lectin" evidence="13">
    <location>
        <begin position="489"/>
        <end position="617"/>
    </location>
</feature>
<dbReference type="Gene3D" id="2.80.10.50">
    <property type="match status" value="2"/>
</dbReference>
<evidence type="ECO:0000256" key="5">
    <source>
        <dbReference type="ARBA" id="ARBA00022801"/>
    </source>
</evidence>
<keyword evidence="2" id="KW-0519">Myristate</keyword>
<dbReference type="GO" id="GO:0007186">
    <property type="term" value="P:G protein-coupled receptor signaling pathway"/>
    <property type="evidence" value="ECO:0007669"/>
    <property type="project" value="InterPro"/>
</dbReference>
<gene>
    <name evidence="14" type="ORF">Clacol_010517</name>
</gene>
<feature type="binding site" evidence="11">
    <location>
        <begin position="46"/>
        <end position="51"/>
    </location>
    <ligand>
        <name>GTP</name>
        <dbReference type="ChEBI" id="CHEBI:37565"/>
    </ligand>
</feature>
<dbReference type="Gene3D" id="3.40.50.300">
    <property type="entry name" value="P-loop containing nucleotide triphosphate hydrolases"/>
    <property type="match status" value="2"/>
</dbReference>
<evidence type="ECO:0000256" key="3">
    <source>
        <dbReference type="ARBA" id="ARBA00022723"/>
    </source>
</evidence>
<dbReference type="EMBL" id="BPWL01000015">
    <property type="protein sequence ID" value="GJJ16221.1"/>
    <property type="molecule type" value="Genomic_DNA"/>
</dbReference>
<dbReference type="SMART" id="SM00275">
    <property type="entry name" value="G_alpha"/>
    <property type="match status" value="1"/>
</dbReference>
<evidence type="ECO:0000256" key="8">
    <source>
        <dbReference type="ARBA" id="ARBA00023139"/>
    </source>
</evidence>
<dbReference type="PROSITE" id="PS50231">
    <property type="entry name" value="RICIN_B_LECTIN"/>
    <property type="match status" value="1"/>
</dbReference>
<dbReference type="SUPFAM" id="SSF47895">
    <property type="entry name" value="Transducin (alpha subunit), insertion domain"/>
    <property type="match status" value="1"/>
</dbReference>
<dbReference type="GO" id="GO:0031683">
    <property type="term" value="F:G-protein beta/gamma-subunit complex binding"/>
    <property type="evidence" value="ECO:0007669"/>
    <property type="project" value="InterPro"/>
</dbReference>
<dbReference type="Pfam" id="PF00503">
    <property type="entry name" value="G-alpha"/>
    <property type="match status" value="1"/>
</dbReference>
<dbReference type="PROSITE" id="PS51882">
    <property type="entry name" value="G_ALPHA"/>
    <property type="match status" value="1"/>
</dbReference>
<evidence type="ECO:0000256" key="2">
    <source>
        <dbReference type="ARBA" id="ARBA00022707"/>
    </source>
</evidence>
<dbReference type="InterPro" id="IPR027417">
    <property type="entry name" value="P-loop_NTPase"/>
</dbReference>
<dbReference type="GO" id="GO:0005737">
    <property type="term" value="C:cytoplasm"/>
    <property type="evidence" value="ECO:0007669"/>
    <property type="project" value="TreeGrafter"/>
</dbReference>
<dbReference type="PANTHER" id="PTHR10218:SF302">
    <property type="entry name" value="GUANINE NUCLEOTIDE-BINDING PROTEIN ALPHA-5 SUBUNIT"/>
    <property type="match status" value="1"/>
</dbReference>
<keyword evidence="6 12" id="KW-0460">Magnesium</keyword>
<dbReference type="SMART" id="SM00458">
    <property type="entry name" value="RICIN"/>
    <property type="match status" value="1"/>
</dbReference>
<proteinExistence type="predicted"/>
<feature type="binding site" evidence="12">
    <location>
        <position position="50"/>
    </location>
    <ligand>
        <name>Mg(2+)</name>
        <dbReference type="ChEBI" id="CHEBI:18420"/>
    </ligand>
</feature>
<dbReference type="InterPro" id="IPR011025">
    <property type="entry name" value="GproteinA_insert"/>
</dbReference>
<reference evidence="14" key="1">
    <citation type="submission" date="2021-10" db="EMBL/GenBank/DDBJ databases">
        <title>De novo Genome Assembly of Clathrus columnatus (Basidiomycota, Fungi) Using Illumina and Nanopore Sequence Data.</title>
        <authorList>
            <person name="Ogiso-Tanaka E."/>
            <person name="Itagaki H."/>
            <person name="Hosoya T."/>
            <person name="Hosaka K."/>
        </authorList>
    </citation>
    <scope>NUCLEOTIDE SEQUENCE</scope>
    <source>
        <strain evidence="14">MO-923</strain>
    </source>
</reference>
<protein>
    <recommendedName>
        <fullName evidence="13">Ricin B lectin domain-containing protein</fullName>
    </recommendedName>
</protein>
<keyword evidence="3 12" id="KW-0479">Metal-binding</keyword>
<feature type="binding site" evidence="11">
    <location>
        <begin position="190"/>
        <end position="194"/>
    </location>
    <ligand>
        <name>GTP</name>
        <dbReference type="ChEBI" id="CHEBI:37565"/>
    </ligand>
</feature>
<dbReference type="PRINTS" id="PR00318">
    <property type="entry name" value="GPROTEINA"/>
</dbReference>
<dbReference type="CDD" id="cd00066">
    <property type="entry name" value="G-alpha"/>
    <property type="match status" value="1"/>
</dbReference>
<dbReference type="GO" id="GO:0003924">
    <property type="term" value="F:GTPase activity"/>
    <property type="evidence" value="ECO:0007669"/>
    <property type="project" value="InterPro"/>
</dbReference>
<accession>A0AAV5AV77</accession>
<dbReference type="GO" id="GO:0032502">
    <property type="term" value="P:developmental process"/>
    <property type="evidence" value="ECO:0007669"/>
    <property type="project" value="UniProtKB-ARBA"/>
</dbReference>
<evidence type="ECO:0000256" key="9">
    <source>
        <dbReference type="ARBA" id="ARBA00023224"/>
    </source>
</evidence>
<dbReference type="SUPFAM" id="SSF52540">
    <property type="entry name" value="P-loop containing nucleoside triphosphate hydrolases"/>
    <property type="match status" value="1"/>
</dbReference>
<dbReference type="Pfam" id="PF00652">
    <property type="entry name" value="Ricin_B_lectin"/>
    <property type="match status" value="1"/>
</dbReference>
<dbReference type="CDD" id="cd00161">
    <property type="entry name" value="beta-trefoil_Ricin-like"/>
    <property type="match status" value="1"/>
</dbReference>
<evidence type="ECO:0000256" key="6">
    <source>
        <dbReference type="ARBA" id="ARBA00022842"/>
    </source>
</evidence>
<keyword evidence="15" id="KW-1185">Reference proteome</keyword>
<name>A0AAV5AV77_9AGAM</name>
<organism evidence="14 15">
    <name type="scientific">Clathrus columnatus</name>
    <dbReference type="NCBI Taxonomy" id="1419009"/>
    <lineage>
        <taxon>Eukaryota</taxon>
        <taxon>Fungi</taxon>
        <taxon>Dikarya</taxon>
        <taxon>Basidiomycota</taxon>
        <taxon>Agaricomycotina</taxon>
        <taxon>Agaricomycetes</taxon>
        <taxon>Phallomycetidae</taxon>
        <taxon>Phallales</taxon>
        <taxon>Clathraceae</taxon>
        <taxon>Clathrus</taxon>
    </lineage>
</organism>
<dbReference type="GO" id="GO:0001664">
    <property type="term" value="F:G protein-coupled receptor binding"/>
    <property type="evidence" value="ECO:0007669"/>
    <property type="project" value="TreeGrafter"/>
</dbReference>
<evidence type="ECO:0000259" key="13">
    <source>
        <dbReference type="SMART" id="SM00458"/>
    </source>
</evidence>
<dbReference type="InterPro" id="IPR001019">
    <property type="entry name" value="Gprotein_alpha_su"/>
</dbReference>
<dbReference type="SUPFAM" id="SSF50370">
    <property type="entry name" value="Ricin B-like lectins"/>
    <property type="match status" value="1"/>
</dbReference>
<evidence type="ECO:0000256" key="1">
    <source>
        <dbReference type="ARBA" id="ARBA00001946"/>
    </source>
</evidence>
<sequence length="618" mass="68282">MGCNVSSNYGGDDEARARNDEIEAQIKRDRMMAKNEIKMLLLGAGESGKSTVLKQMKLIHHGGYSPSERESYKEIIFSNTVQSMRAILEALPNLELSLLPVNEARKHLILSLPNQLECDSLPENIGDAIRVLWRDPAIREAAIRANEYQLNDSASFYFNAIDRMAAPDYVPTDQDILRSRVGDLTYKLFDVGGQRSERKKWIHCFENVTALVFLVSLSEYDQMLYEDESVIDLFAEKLPRSPLANYFPDYTGGDNYDAACDYVLQRQTYTYKRIGSSNKSALDAAPLESNTLPLSSSWHRFLPFRGPALALIVTGRHNWPYDLKAEPSAYVNSESVLHYKTGCRDDATFHSIDVFFDIAFNGSIPSKGSLPFTVDSDFGGQIYADANGGTFAGLYLPWDYYYIVRNPSSFNIGVSITPADERPVNGFCGVASCDSANCTDGFDLQPHITEIHPIPGTPPTAPMHGCDYGTIFNVTWCPDGTIPDQSNTPRAIHPMGNSAKCVDVQGNVQADGTPVQVFDCNGSSAQQWLISRGNTQVKLAGTNFCLDAGSNIGNSVGMKIWQCFDGLPQQSWFYTDDDRIAVTNHGQCLDVTNGDITNGNQLQTFACTTGDVNQIFTS</sequence>
<evidence type="ECO:0000256" key="12">
    <source>
        <dbReference type="PIRSR" id="PIRSR601019-2"/>
    </source>
</evidence>
<dbReference type="InterPro" id="IPR000772">
    <property type="entry name" value="Ricin_B_lectin"/>
</dbReference>
<comment type="cofactor">
    <cofactor evidence="1">
        <name>Mg(2+)</name>
        <dbReference type="ChEBI" id="CHEBI:18420"/>
    </cofactor>
</comment>
<evidence type="ECO:0000256" key="7">
    <source>
        <dbReference type="ARBA" id="ARBA00023134"/>
    </source>
</evidence>
<dbReference type="FunFam" id="3.40.50.300:FF:000720">
    <property type="entry name" value="Guanine nucleotide-binding protein G(k) subunit alpha"/>
    <property type="match status" value="1"/>
</dbReference>
<dbReference type="Gene3D" id="1.10.400.10">
    <property type="entry name" value="GI Alpha 1, domain 2-like"/>
    <property type="match status" value="1"/>
</dbReference>
<evidence type="ECO:0000313" key="14">
    <source>
        <dbReference type="EMBL" id="GJJ16221.1"/>
    </source>
</evidence>
<keyword evidence="8" id="KW-0564">Palmitate</keyword>
<evidence type="ECO:0000256" key="10">
    <source>
        <dbReference type="ARBA" id="ARBA00023288"/>
    </source>
</evidence>
<evidence type="ECO:0000256" key="11">
    <source>
        <dbReference type="PIRSR" id="PIRSR601019-1"/>
    </source>
</evidence>
<dbReference type="FunFam" id="1.10.400.10:FF:000007">
    <property type="entry name" value="Guanine nucleotide-binding protein subunit alpha"/>
    <property type="match status" value="1"/>
</dbReference>
<dbReference type="GO" id="GO:0005525">
    <property type="term" value="F:GTP binding"/>
    <property type="evidence" value="ECO:0007669"/>
    <property type="project" value="UniProtKB-KW"/>
</dbReference>
<dbReference type="PANTHER" id="PTHR10218">
    <property type="entry name" value="GTP-BINDING PROTEIN ALPHA SUBUNIT"/>
    <property type="match status" value="1"/>
</dbReference>
<dbReference type="Proteomes" id="UP001050691">
    <property type="component" value="Unassembled WGS sequence"/>
</dbReference>
<keyword evidence="9" id="KW-0807">Transducer</keyword>
<keyword evidence="10" id="KW-0449">Lipoprotein</keyword>
<evidence type="ECO:0000313" key="15">
    <source>
        <dbReference type="Proteomes" id="UP001050691"/>
    </source>
</evidence>